<evidence type="ECO:0000256" key="5">
    <source>
        <dbReference type="ARBA" id="ARBA00022707"/>
    </source>
</evidence>
<protein>
    <recommendedName>
        <fullName evidence="4">Ragulator complex protein LAMTOR1</fullName>
    </recommendedName>
    <alternativeName>
        <fullName evidence="11">Late endosomal/lysosomal adaptor and MAPK and MTOR activator 1</fullName>
    </alternativeName>
</protein>
<dbReference type="GO" id="GO:0007040">
    <property type="term" value="P:lysosome organization"/>
    <property type="evidence" value="ECO:0007669"/>
    <property type="project" value="InterPro"/>
</dbReference>
<keyword evidence="7" id="KW-0472">Membrane</keyword>
<evidence type="ECO:0000256" key="11">
    <source>
        <dbReference type="ARBA" id="ARBA00032695"/>
    </source>
</evidence>
<evidence type="ECO:0000313" key="14">
    <source>
        <dbReference type="Proteomes" id="UP000597762"/>
    </source>
</evidence>
<keyword evidence="10" id="KW-0449">Lipoprotein</keyword>
<evidence type="ECO:0000256" key="7">
    <source>
        <dbReference type="ARBA" id="ARBA00023136"/>
    </source>
</evidence>
<proteinExistence type="inferred from homology"/>
<evidence type="ECO:0000256" key="8">
    <source>
        <dbReference type="ARBA" id="ARBA00023139"/>
    </source>
</evidence>
<reference evidence="13" key="1">
    <citation type="submission" date="2021-01" db="EMBL/GenBank/DDBJ databases">
        <authorList>
            <person name="Li R."/>
            <person name="Bekaert M."/>
        </authorList>
    </citation>
    <scope>NUCLEOTIDE SEQUENCE</scope>
    <source>
        <strain evidence="13">Farmed</strain>
    </source>
</reference>
<organism evidence="13 14">
    <name type="scientific">Acanthosepion pharaonis</name>
    <name type="common">Pharaoh cuttlefish</name>
    <name type="synonym">Sepia pharaonis</name>
    <dbReference type="NCBI Taxonomy" id="158019"/>
    <lineage>
        <taxon>Eukaryota</taxon>
        <taxon>Metazoa</taxon>
        <taxon>Spiralia</taxon>
        <taxon>Lophotrochozoa</taxon>
        <taxon>Mollusca</taxon>
        <taxon>Cephalopoda</taxon>
        <taxon>Coleoidea</taxon>
        <taxon>Decapodiformes</taxon>
        <taxon>Sepiida</taxon>
        <taxon>Sepiina</taxon>
        <taxon>Sepiidae</taxon>
        <taxon>Acanthosepion</taxon>
    </lineage>
</organism>
<evidence type="ECO:0000256" key="10">
    <source>
        <dbReference type="ARBA" id="ARBA00023288"/>
    </source>
</evidence>
<dbReference type="SMART" id="SM01262">
    <property type="entry name" value="LAMTOR"/>
    <property type="match status" value="1"/>
</dbReference>
<dbReference type="PANTHER" id="PTHR13401">
    <property type="entry name" value="RAGULATOR COMPLEX PROTEIN LAMTOR1"/>
    <property type="match status" value="1"/>
</dbReference>
<dbReference type="GO" id="GO:0060090">
    <property type="term" value="F:molecular adaptor activity"/>
    <property type="evidence" value="ECO:0007669"/>
    <property type="project" value="TreeGrafter"/>
</dbReference>
<dbReference type="GO" id="GO:0042632">
    <property type="term" value="P:cholesterol homeostasis"/>
    <property type="evidence" value="ECO:0007669"/>
    <property type="project" value="InterPro"/>
</dbReference>
<name>A0A812CRH7_ACAPH</name>
<keyword evidence="5" id="KW-0519">Myristate</keyword>
<feature type="compositionally biased region" description="Basic and acidic residues" evidence="12">
    <location>
        <begin position="47"/>
        <end position="59"/>
    </location>
</feature>
<dbReference type="Pfam" id="PF15454">
    <property type="entry name" value="LAMTOR"/>
    <property type="match status" value="1"/>
</dbReference>
<comment type="caution">
    <text evidence="13">The sequence shown here is derived from an EMBL/GenBank/DDBJ whole genome shotgun (WGS) entry which is preliminary data.</text>
</comment>
<evidence type="ECO:0000256" key="9">
    <source>
        <dbReference type="ARBA" id="ARBA00023228"/>
    </source>
</evidence>
<feature type="region of interest" description="Disordered" evidence="12">
    <location>
        <begin position="1"/>
        <end position="59"/>
    </location>
</feature>
<dbReference type="GO" id="GO:0071986">
    <property type="term" value="C:Ragulator complex"/>
    <property type="evidence" value="ECO:0007669"/>
    <property type="project" value="InterPro"/>
</dbReference>
<comment type="subcellular location">
    <subcellularLocation>
        <location evidence="2">Late endosome membrane</location>
        <topology evidence="2">Lipid-anchor</topology>
        <orientation evidence="2">Cytoplasmic side</orientation>
    </subcellularLocation>
    <subcellularLocation>
        <location evidence="1">Lysosome membrane</location>
        <topology evidence="1">Lipid-anchor</topology>
        <orientation evidence="1">Cytoplasmic side</orientation>
    </subcellularLocation>
</comment>
<keyword evidence="6" id="KW-0967">Endosome</keyword>
<dbReference type="GO" id="GO:0005085">
    <property type="term" value="F:guanyl-nucleotide exchange factor activity"/>
    <property type="evidence" value="ECO:0007669"/>
    <property type="project" value="TreeGrafter"/>
</dbReference>
<comment type="similarity">
    <text evidence="3">Belongs to the LAMTOR1 family.</text>
</comment>
<dbReference type="EMBL" id="CAHIKZ030002036">
    <property type="protein sequence ID" value="CAE1280005.1"/>
    <property type="molecule type" value="Genomic_DNA"/>
</dbReference>
<evidence type="ECO:0000256" key="12">
    <source>
        <dbReference type="SAM" id="MobiDB-lite"/>
    </source>
</evidence>
<dbReference type="GO" id="GO:0031902">
    <property type="term" value="C:late endosome membrane"/>
    <property type="evidence" value="ECO:0007669"/>
    <property type="project" value="UniProtKB-SubCell"/>
</dbReference>
<dbReference type="GO" id="GO:0071230">
    <property type="term" value="P:cellular response to amino acid stimulus"/>
    <property type="evidence" value="ECO:0007669"/>
    <property type="project" value="InterPro"/>
</dbReference>
<dbReference type="GO" id="GO:0005765">
    <property type="term" value="C:lysosomal membrane"/>
    <property type="evidence" value="ECO:0007669"/>
    <property type="project" value="UniProtKB-SubCell"/>
</dbReference>
<evidence type="ECO:0000256" key="4">
    <source>
        <dbReference type="ARBA" id="ARBA00016099"/>
    </source>
</evidence>
<dbReference type="GO" id="GO:0032008">
    <property type="term" value="P:positive regulation of TOR signaling"/>
    <property type="evidence" value="ECO:0007669"/>
    <property type="project" value="InterPro"/>
</dbReference>
<sequence length="168" mass="18711">MGCCYSNEQNNDKGDDSADAAARQPLLQNSANDDSPSMNTGSFITESGEHSDKVDEQSKLGRILQTTARNIIDVAAMEPQSMEHNEYHDKAKLYSDKLNSALNGSGRTRTYKTQLPYSTNNPQIILSSQPLPPADLHLIQSAAEKAYEAYNQIQVEHKEDLVVPFRFY</sequence>
<dbReference type="GO" id="GO:0045121">
    <property type="term" value="C:membrane raft"/>
    <property type="evidence" value="ECO:0007669"/>
    <property type="project" value="InterPro"/>
</dbReference>
<evidence type="ECO:0000256" key="1">
    <source>
        <dbReference type="ARBA" id="ARBA00004122"/>
    </source>
</evidence>
<keyword evidence="9" id="KW-0458">Lysosome</keyword>
<keyword evidence="14" id="KW-1185">Reference proteome</keyword>
<dbReference type="AlphaFoldDB" id="A0A812CRH7"/>
<evidence type="ECO:0000256" key="6">
    <source>
        <dbReference type="ARBA" id="ARBA00022753"/>
    </source>
</evidence>
<evidence type="ECO:0000256" key="2">
    <source>
        <dbReference type="ARBA" id="ARBA00004577"/>
    </source>
</evidence>
<feature type="compositionally biased region" description="Polar residues" evidence="12">
    <location>
        <begin position="26"/>
        <end position="45"/>
    </location>
</feature>
<dbReference type="OrthoDB" id="5562028at2759"/>
<gene>
    <name evidence="13" type="ORF">SPHA_42077</name>
</gene>
<keyword evidence="8" id="KW-0564">Palmitate</keyword>
<evidence type="ECO:0000256" key="3">
    <source>
        <dbReference type="ARBA" id="ARBA00010861"/>
    </source>
</evidence>
<dbReference type="GO" id="GO:0043410">
    <property type="term" value="P:positive regulation of MAPK cascade"/>
    <property type="evidence" value="ECO:0007669"/>
    <property type="project" value="InterPro"/>
</dbReference>
<dbReference type="GO" id="GO:0016197">
    <property type="term" value="P:endosomal transport"/>
    <property type="evidence" value="ECO:0007669"/>
    <property type="project" value="InterPro"/>
</dbReference>
<evidence type="ECO:0000313" key="13">
    <source>
        <dbReference type="EMBL" id="CAE1280005.1"/>
    </source>
</evidence>
<dbReference type="GO" id="GO:0001919">
    <property type="term" value="P:regulation of receptor recycling"/>
    <property type="evidence" value="ECO:0007669"/>
    <property type="project" value="InterPro"/>
</dbReference>
<dbReference type="Proteomes" id="UP000597762">
    <property type="component" value="Unassembled WGS sequence"/>
</dbReference>
<dbReference type="PANTHER" id="PTHR13401:SF2">
    <property type="entry name" value="RAGULATOR COMPLEX PROTEIN LAMTOR1"/>
    <property type="match status" value="1"/>
</dbReference>
<dbReference type="InterPro" id="IPR028209">
    <property type="entry name" value="LAMTOR1/MEH1"/>
</dbReference>
<accession>A0A812CRH7</accession>